<evidence type="ECO:0000256" key="2">
    <source>
        <dbReference type="ARBA" id="ARBA00023015"/>
    </source>
</evidence>
<dbReference type="Proteomes" id="UP000256763">
    <property type="component" value="Unassembled WGS sequence"/>
</dbReference>
<evidence type="ECO:0000256" key="3">
    <source>
        <dbReference type="ARBA" id="ARBA00023125"/>
    </source>
</evidence>
<dbReference type="PROSITE" id="PS50932">
    <property type="entry name" value="HTH_LACI_2"/>
    <property type="match status" value="1"/>
</dbReference>
<dbReference type="GO" id="GO:0000976">
    <property type="term" value="F:transcription cis-regulatory region binding"/>
    <property type="evidence" value="ECO:0007669"/>
    <property type="project" value="TreeGrafter"/>
</dbReference>
<dbReference type="CDD" id="cd01392">
    <property type="entry name" value="HTH_LacI"/>
    <property type="match status" value="1"/>
</dbReference>
<dbReference type="Pfam" id="PF00356">
    <property type="entry name" value="LacI"/>
    <property type="match status" value="1"/>
</dbReference>
<comment type="caution">
    <text evidence="6">The sequence shown here is derived from an EMBL/GenBank/DDBJ whole genome shotgun (WGS) entry which is preliminary data.</text>
</comment>
<dbReference type="AlphaFoldDB" id="A0A3E0WUW3"/>
<dbReference type="SUPFAM" id="SSF47413">
    <property type="entry name" value="lambda repressor-like DNA-binding domains"/>
    <property type="match status" value="1"/>
</dbReference>
<feature type="domain" description="HTH lacI-type" evidence="5">
    <location>
        <begin position="1"/>
        <end position="53"/>
    </location>
</feature>
<dbReference type="PANTHER" id="PTHR30146">
    <property type="entry name" value="LACI-RELATED TRANSCRIPTIONAL REPRESSOR"/>
    <property type="match status" value="1"/>
</dbReference>
<evidence type="ECO:0000256" key="1">
    <source>
        <dbReference type="ARBA" id="ARBA00022491"/>
    </source>
</evidence>
<dbReference type="EMBL" id="NFZW01000011">
    <property type="protein sequence ID" value="RFA35775.1"/>
    <property type="molecule type" value="Genomic_DNA"/>
</dbReference>
<keyword evidence="1" id="KW-0678">Repressor</keyword>
<dbReference type="PROSITE" id="PS00356">
    <property type="entry name" value="HTH_LACI_1"/>
    <property type="match status" value="1"/>
</dbReference>
<evidence type="ECO:0000313" key="7">
    <source>
        <dbReference type="Proteomes" id="UP000256763"/>
    </source>
</evidence>
<dbReference type="InterPro" id="IPR028082">
    <property type="entry name" value="Peripla_BP_I"/>
</dbReference>
<evidence type="ECO:0000259" key="5">
    <source>
        <dbReference type="PROSITE" id="PS50932"/>
    </source>
</evidence>
<evidence type="ECO:0000256" key="4">
    <source>
        <dbReference type="ARBA" id="ARBA00023163"/>
    </source>
</evidence>
<dbReference type="PANTHER" id="PTHR30146:SF148">
    <property type="entry name" value="HTH-TYPE TRANSCRIPTIONAL REPRESSOR PURR-RELATED"/>
    <property type="match status" value="1"/>
</dbReference>
<dbReference type="Gene3D" id="1.10.260.40">
    <property type="entry name" value="lambda repressor-like DNA-binding domains"/>
    <property type="match status" value="1"/>
</dbReference>
<keyword evidence="2" id="KW-0805">Transcription regulation</keyword>
<evidence type="ECO:0000313" key="6">
    <source>
        <dbReference type="EMBL" id="RFA35775.1"/>
    </source>
</evidence>
<sequence>MQEVARVAGVSISTVSRILNGTARVSREKRQAVQDAIAQLNFEPNRLAQSLKRGRTMTVGVLTQDIGSSYFNETLQGVDKALANTGYAPLIVSGHWDTQDESDRIRLLIARRVDGIIILYGTLEPEQILAYTEQVPIVVTGRRIEAERACAIDLDHEAAGYAATRHLLDLNHRRIAHIKGPEEHRDAVQRFAGYRRALSEAGVDYDQRLVVNGDFREPSGLLAVMELLRRGVSFTAIFAANDQMAYGARLALYRHNIRIPEDISLIGFDDLPSSSYTTPPLTTMRQPLFDMGQTAAESLLSIIDQKRVESMRVKAELVVRETTRRLT</sequence>
<dbReference type="SMART" id="SM00354">
    <property type="entry name" value="HTH_LACI"/>
    <property type="match status" value="1"/>
</dbReference>
<reference evidence="7" key="1">
    <citation type="submission" date="2017-05" db="EMBL/GenBank/DDBJ databases">
        <authorList>
            <person name="Sharma S."/>
            <person name="Sidhu C."/>
            <person name="Pinnaka A.K."/>
        </authorList>
    </citation>
    <scope>NUCLEOTIDE SEQUENCE [LARGE SCALE GENOMIC DNA]</scope>
    <source>
        <strain evidence="7">AK93</strain>
    </source>
</reference>
<dbReference type="InterPro" id="IPR000843">
    <property type="entry name" value="HTH_LacI"/>
</dbReference>
<name>A0A3E0WUW3_9GAMM</name>
<dbReference type="GO" id="GO:0003700">
    <property type="term" value="F:DNA-binding transcription factor activity"/>
    <property type="evidence" value="ECO:0007669"/>
    <property type="project" value="TreeGrafter"/>
</dbReference>
<keyword evidence="7" id="KW-1185">Reference proteome</keyword>
<dbReference type="InterPro" id="IPR010982">
    <property type="entry name" value="Lambda_DNA-bd_dom_sf"/>
</dbReference>
<proteinExistence type="predicted"/>
<keyword evidence="3" id="KW-0238">DNA-binding</keyword>
<organism evidence="6 7">
    <name type="scientific">Alkalilimnicola ehrlichii</name>
    <dbReference type="NCBI Taxonomy" id="351052"/>
    <lineage>
        <taxon>Bacteria</taxon>
        <taxon>Pseudomonadati</taxon>
        <taxon>Pseudomonadota</taxon>
        <taxon>Gammaproteobacteria</taxon>
        <taxon>Chromatiales</taxon>
        <taxon>Ectothiorhodospiraceae</taxon>
        <taxon>Alkalilimnicola</taxon>
    </lineage>
</organism>
<keyword evidence="4" id="KW-0804">Transcription</keyword>
<dbReference type="CDD" id="cd06290">
    <property type="entry name" value="PBP1_LacI-like"/>
    <property type="match status" value="1"/>
</dbReference>
<dbReference type="Pfam" id="PF00532">
    <property type="entry name" value="Peripla_BP_1"/>
    <property type="match status" value="1"/>
</dbReference>
<dbReference type="SUPFAM" id="SSF53822">
    <property type="entry name" value="Periplasmic binding protein-like I"/>
    <property type="match status" value="1"/>
</dbReference>
<accession>A0A3E0WUW3</accession>
<gene>
    <name evidence="6" type="ORF">CAL65_12665</name>
</gene>
<protein>
    <submittedName>
        <fullName evidence="6">Transcriptional regulator</fullName>
    </submittedName>
</protein>
<dbReference type="Gene3D" id="3.40.50.2300">
    <property type="match status" value="2"/>
</dbReference>
<dbReference type="InterPro" id="IPR001761">
    <property type="entry name" value="Peripla_BP/Lac1_sug-bd_dom"/>
</dbReference>